<dbReference type="RefSeq" id="WP_379954934.1">
    <property type="nucleotide sequence ID" value="NZ_JAUYVI010000002.1"/>
</dbReference>
<dbReference type="Pfam" id="PF16655">
    <property type="entry name" value="PhoD_N"/>
    <property type="match status" value="1"/>
</dbReference>
<reference evidence="4" key="1">
    <citation type="submission" date="2023-08" db="EMBL/GenBank/DDBJ databases">
        <title>Rhodospirillaceae gen. nov., a novel taxon isolated from the Yangtze River Yuezi River estuary sludge.</title>
        <authorList>
            <person name="Ruan L."/>
        </authorList>
    </citation>
    <scope>NUCLEOTIDE SEQUENCE [LARGE SCALE GENOMIC DNA]</scope>
    <source>
        <strain evidence="4">R-7</strain>
    </source>
</reference>
<comment type="caution">
    <text evidence="3">The sequence shown here is derived from an EMBL/GenBank/DDBJ whole genome shotgun (WGS) entry which is preliminary data.</text>
</comment>
<keyword evidence="4" id="KW-1185">Reference proteome</keyword>
<dbReference type="InterPro" id="IPR029052">
    <property type="entry name" value="Metallo-depent_PP-like"/>
</dbReference>
<dbReference type="InterPro" id="IPR006311">
    <property type="entry name" value="TAT_signal"/>
</dbReference>
<accession>A0ABU0YIJ0</accession>
<dbReference type="Gene3D" id="3.60.21.70">
    <property type="entry name" value="PhoD-like phosphatase"/>
    <property type="match status" value="1"/>
</dbReference>
<dbReference type="SUPFAM" id="SSF56300">
    <property type="entry name" value="Metallo-dependent phosphatases"/>
    <property type="match status" value="1"/>
</dbReference>
<dbReference type="InterPro" id="IPR038607">
    <property type="entry name" value="PhoD-like_sf"/>
</dbReference>
<feature type="domain" description="PhoD-like phosphatase metallophosphatase" evidence="1">
    <location>
        <begin position="153"/>
        <end position="507"/>
    </location>
</feature>
<name>A0ABU0YIJ0_9PROT</name>
<sequence>MKIRITENRLSRRRFLTGTAAIGAAGFVGIAAPRISRAAARPLITHGIQSGDVGADRAVLWSRADRPANAVFEWSTTESFKNVRALPKLAALPETDYTVKLLATDLPSNQDIFYRVRFQDLADTTVESEPLTGHFRTAPTELRDVSFTWSGDTCGQGWGIDEERGGMKAYSTMLRHSPDFFLHSGDNIYADGVIQAEVKLPDGSTWKNLVTPEKSKPAETLDEFRGQYKYNFMDKNVLALYAQVPVLSQWDDHEVVNNWSASKVLAAPYTEKSIALMAARAAQAFHEYMPIASYPEEPNRVYRKIAYGPLLDVFMIDMRTYRDPNGDNLETEESKAAFLGAEQLAWLKRELVSSKAVWKVIAADMPLSLVVWDNGKDKKGFEAVSNNEGGKPLGRELEFADLLRYIKAANVQNTVWLTADVHYTAAHYYDPNKAQFQDFNPFWEFVSGPIHAGTFGPNDLDMTFGPEVKYVKAPEPGEKNQNLSPAAGFQFFGHVKIAADTGVMTVTLRDTADSALWSTDLEPQRI</sequence>
<dbReference type="InterPro" id="IPR019546">
    <property type="entry name" value="TAT_signal_bac_arc"/>
</dbReference>
<dbReference type="Gene3D" id="2.60.40.380">
    <property type="entry name" value="Purple acid phosphatase-like, N-terminal"/>
    <property type="match status" value="1"/>
</dbReference>
<dbReference type="PANTHER" id="PTHR43606">
    <property type="entry name" value="PHOSPHATASE, PUTATIVE (AFU_ORTHOLOGUE AFUA_6G08710)-RELATED"/>
    <property type="match status" value="1"/>
</dbReference>
<evidence type="ECO:0000313" key="3">
    <source>
        <dbReference type="EMBL" id="MDQ7247531.1"/>
    </source>
</evidence>
<dbReference type="Pfam" id="PF09423">
    <property type="entry name" value="PhoD"/>
    <property type="match status" value="1"/>
</dbReference>
<dbReference type="NCBIfam" id="TIGR01409">
    <property type="entry name" value="TAT_signal_seq"/>
    <property type="match status" value="1"/>
</dbReference>
<dbReference type="InterPro" id="IPR018946">
    <property type="entry name" value="PhoD-like_MPP"/>
</dbReference>
<protein>
    <submittedName>
        <fullName evidence="3">Alkaline phosphatase D family protein</fullName>
    </submittedName>
</protein>
<proteinExistence type="predicted"/>
<feature type="domain" description="Phospholipase D N-terminal" evidence="2">
    <location>
        <begin position="46"/>
        <end position="137"/>
    </location>
</feature>
<dbReference type="PROSITE" id="PS51318">
    <property type="entry name" value="TAT"/>
    <property type="match status" value="1"/>
</dbReference>
<organism evidence="3 4">
    <name type="scientific">Dongia sedimenti</name>
    <dbReference type="NCBI Taxonomy" id="3064282"/>
    <lineage>
        <taxon>Bacteria</taxon>
        <taxon>Pseudomonadati</taxon>
        <taxon>Pseudomonadota</taxon>
        <taxon>Alphaproteobacteria</taxon>
        <taxon>Rhodospirillales</taxon>
        <taxon>Dongiaceae</taxon>
        <taxon>Dongia</taxon>
    </lineage>
</organism>
<dbReference type="InterPro" id="IPR032093">
    <property type="entry name" value="PhoD_N"/>
</dbReference>
<evidence type="ECO:0000313" key="4">
    <source>
        <dbReference type="Proteomes" id="UP001230156"/>
    </source>
</evidence>
<dbReference type="InterPro" id="IPR052900">
    <property type="entry name" value="Phospholipid_Metab_Enz"/>
</dbReference>
<dbReference type="EMBL" id="JAUYVI010000002">
    <property type="protein sequence ID" value="MDQ7247531.1"/>
    <property type="molecule type" value="Genomic_DNA"/>
</dbReference>
<evidence type="ECO:0000259" key="2">
    <source>
        <dbReference type="Pfam" id="PF16655"/>
    </source>
</evidence>
<dbReference type="Proteomes" id="UP001230156">
    <property type="component" value="Unassembled WGS sequence"/>
</dbReference>
<dbReference type="PANTHER" id="PTHR43606:SF1">
    <property type="entry name" value="PHOD-LIKE PHOSPHATASE METALLOPHOSPHATASE DOMAIN-CONTAINING PROTEIN"/>
    <property type="match status" value="1"/>
</dbReference>
<evidence type="ECO:0000259" key="1">
    <source>
        <dbReference type="Pfam" id="PF09423"/>
    </source>
</evidence>
<gene>
    <name evidence="3" type="ORF">Q8A70_07620</name>
</gene>